<dbReference type="WBParaSite" id="JU765_v2.g6343.t1">
    <property type="protein sequence ID" value="JU765_v2.g6343.t1"/>
    <property type="gene ID" value="JU765_v2.g6343"/>
</dbReference>
<reference evidence="2" key="1">
    <citation type="submission" date="2022-11" db="UniProtKB">
        <authorList>
            <consortium name="WormBaseParasite"/>
        </authorList>
    </citation>
    <scope>IDENTIFICATION</scope>
</reference>
<proteinExistence type="predicted"/>
<organism evidence="1 2">
    <name type="scientific">Panagrolaimus sp. JU765</name>
    <dbReference type="NCBI Taxonomy" id="591449"/>
    <lineage>
        <taxon>Eukaryota</taxon>
        <taxon>Metazoa</taxon>
        <taxon>Ecdysozoa</taxon>
        <taxon>Nematoda</taxon>
        <taxon>Chromadorea</taxon>
        <taxon>Rhabditida</taxon>
        <taxon>Tylenchina</taxon>
        <taxon>Panagrolaimomorpha</taxon>
        <taxon>Panagrolaimoidea</taxon>
        <taxon>Panagrolaimidae</taxon>
        <taxon>Panagrolaimus</taxon>
    </lineage>
</organism>
<name>A0AC34RF46_9BILA</name>
<accession>A0AC34RF46</accession>
<protein>
    <submittedName>
        <fullName evidence="2">Uncharacterized protein</fullName>
    </submittedName>
</protein>
<evidence type="ECO:0000313" key="2">
    <source>
        <dbReference type="WBParaSite" id="JU765_v2.g6343.t1"/>
    </source>
</evidence>
<dbReference type="Proteomes" id="UP000887576">
    <property type="component" value="Unplaced"/>
</dbReference>
<sequence>MALMDISSTVCLTSPHVIEDDTMFGFGITALIAINLLGIITASIVMFLETYFKAQYHRVKNKPVKLVLTRDFLEKLRPKKKMMTVTTNAPDPNAMSCPELASVPREQMSVPNEAPEKVAEKTPNEQSKTLLKTISDKAKNPAQKSEKKHKEKEKEESIEKQPETKNSKDGKGSKDSKDSKKEGKDSKETKDAKKCAK</sequence>
<evidence type="ECO:0000313" key="1">
    <source>
        <dbReference type="Proteomes" id="UP000887576"/>
    </source>
</evidence>